<dbReference type="GO" id="GO:0004252">
    <property type="term" value="F:serine-type endopeptidase activity"/>
    <property type="evidence" value="ECO:0007669"/>
    <property type="project" value="TreeGrafter"/>
</dbReference>
<keyword evidence="1" id="KW-0378">Hydrolase</keyword>
<dbReference type="PANTHER" id="PTHR42776:SF27">
    <property type="entry name" value="DIPEPTIDYL PEPTIDASE FAMILY MEMBER 6"/>
    <property type="match status" value="1"/>
</dbReference>
<gene>
    <name evidence="3" type="ORF">SDC9_82136</name>
</gene>
<dbReference type="Pfam" id="PF00326">
    <property type="entry name" value="Peptidase_S9"/>
    <property type="match status" value="1"/>
</dbReference>
<dbReference type="AlphaFoldDB" id="A0A644ZA06"/>
<dbReference type="PANTHER" id="PTHR42776">
    <property type="entry name" value="SERINE PEPTIDASE S9 FAMILY MEMBER"/>
    <property type="match status" value="1"/>
</dbReference>
<reference evidence="3" key="1">
    <citation type="submission" date="2019-08" db="EMBL/GenBank/DDBJ databases">
        <authorList>
            <person name="Kucharzyk K."/>
            <person name="Murdoch R.W."/>
            <person name="Higgins S."/>
            <person name="Loffler F."/>
        </authorList>
    </citation>
    <scope>NUCLEOTIDE SEQUENCE</scope>
</reference>
<protein>
    <recommendedName>
        <fullName evidence="2">Peptidase S9 prolyl oligopeptidase catalytic domain-containing protein</fullName>
    </recommendedName>
</protein>
<dbReference type="InterPro" id="IPR029058">
    <property type="entry name" value="AB_hydrolase_fold"/>
</dbReference>
<dbReference type="InterPro" id="IPR001375">
    <property type="entry name" value="Peptidase_S9_cat"/>
</dbReference>
<dbReference type="GO" id="GO:0006508">
    <property type="term" value="P:proteolysis"/>
    <property type="evidence" value="ECO:0007669"/>
    <property type="project" value="InterPro"/>
</dbReference>
<dbReference type="EMBL" id="VSSQ01007320">
    <property type="protein sequence ID" value="MPM35543.1"/>
    <property type="molecule type" value="Genomic_DNA"/>
</dbReference>
<accession>A0A644ZA06</accession>
<comment type="caution">
    <text evidence="3">The sequence shown here is derived from an EMBL/GenBank/DDBJ whole genome shotgun (WGS) entry which is preliminary data.</text>
</comment>
<dbReference type="Gene3D" id="3.40.50.1820">
    <property type="entry name" value="alpha/beta hydrolase"/>
    <property type="match status" value="1"/>
</dbReference>
<evidence type="ECO:0000259" key="2">
    <source>
        <dbReference type="Pfam" id="PF00326"/>
    </source>
</evidence>
<organism evidence="3">
    <name type="scientific">bioreactor metagenome</name>
    <dbReference type="NCBI Taxonomy" id="1076179"/>
    <lineage>
        <taxon>unclassified sequences</taxon>
        <taxon>metagenomes</taxon>
        <taxon>ecological metagenomes</taxon>
    </lineage>
</organism>
<sequence>MKQPFFNLTILLLLITTLSFSQSKEISLKDSSKASISVLNDEINKMKIELSSIKGQISNAQHVYDQIIKRSDDLMWIERLSDIAWFDKVRLAGPPRWRPKNKNDRFAANPLQFYCYVFVPKNIDLKKRYPLIVLPHSGVHADFSTYYVHIVREMIAQGYIVVSAEYRGSTGYGKETYENIDYGGLENEDVLVSRDYMVENYSFVDENRVGIVGWSHGGMISLMNVLKYPQKYQCAFAGVPVSDLNSRLTSHDQEYMENFTAKYHIGKSLKEDPSEYKRRSPSTYAKDLKKPLMIYTNTNDNDVYVEEVLIMIDSLKHHRKNFEYKVFENSPGGHGFDRIDTKIATDIRFSIYKFLEKYLNPPIKFNSPAEMRKAAYRF</sequence>
<proteinExistence type="predicted"/>
<evidence type="ECO:0000256" key="1">
    <source>
        <dbReference type="ARBA" id="ARBA00022801"/>
    </source>
</evidence>
<dbReference type="SUPFAM" id="SSF53474">
    <property type="entry name" value="alpha/beta-Hydrolases"/>
    <property type="match status" value="1"/>
</dbReference>
<evidence type="ECO:0000313" key="3">
    <source>
        <dbReference type="EMBL" id="MPM35543.1"/>
    </source>
</evidence>
<feature type="domain" description="Peptidase S9 prolyl oligopeptidase catalytic" evidence="2">
    <location>
        <begin position="154"/>
        <end position="360"/>
    </location>
</feature>
<name>A0A644ZA06_9ZZZZ</name>